<dbReference type="OrthoDB" id="2111471at2"/>
<dbReference type="GO" id="GO:0030246">
    <property type="term" value="F:carbohydrate binding"/>
    <property type="evidence" value="ECO:0007669"/>
    <property type="project" value="InterPro"/>
</dbReference>
<organism evidence="3 4">
    <name type="scientific">Robertkochia marina</name>
    <dbReference type="NCBI Taxonomy" id="1227945"/>
    <lineage>
        <taxon>Bacteria</taxon>
        <taxon>Pseudomonadati</taxon>
        <taxon>Bacteroidota</taxon>
        <taxon>Flavobacteriia</taxon>
        <taxon>Flavobacteriales</taxon>
        <taxon>Flavobacteriaceae</taxon>
        <taxon>Robertkochia</taxon>
    </lineage>
</organism>
<dbReference type="Pfam" id="PF14321">
    <property type="entry name" value="DUF4382"/>
    <property type="match status" value="1"/>
</dbReference>
<sequence>MLNKFLRNALALFVLTGATVSCSDQDDTKLSDTARLTVRLTDAPGDYDHVYVDVQDVMINPSEDPESGWVSLENVNTGVYDLLKLTGGENVLLADVELPAGKLGQVRLVLGEENSVVIDGEQHALKTPSSQQSGLKILLNETVEAGYTYNIVLDFDVDASVVIAGASGIKSLKPVIHASSVATSGIISGKVEPVGFDVKVSVEGQGISAYTDEGGNFFLYGVPGGTYDLMVAPDPTQGYANAVATGVTVTNGETTVLETILLPELTDGYNVFGKVTKEDMPFAAFTAKLVTGTDENMTEYEAVYSTDGGFTFYNVPVGSYSLEITPDEEGATATTQTVEVAEGEVNYIDLGAIAL</sequence>
<dbReference type="InterPro" id="IPR025491">
    <property type="entry name" value="DUF4382"/>
</dbReference>
<keyword evidence="4" id="KW-1185">Reference proteome</keyword>
<proteinExistence type="predicted"/>
<feature type="domain" description="DUF4382" evidence="2">
    <location>
        <begin position="33"/>
        <end position="174"/>
    </location>
</feature>
<feature type="signal peptide" evidence="1">
    <location>
        <begin position="1"/>
        <end position="23"/>
    </location>
</feature>
<feature type="chain" id="PRO_5020354419" evidence="1">
    <location>
        <begin position="24"/>
        <end position="355"/>
    </location>
</feature>
<protein>
    <submittedName>
        <fullName evidence="3">DUF4382 domain-containing protein</fullName>
    </submittedName>
</protein>
<comment type="caution">
    <text evidence="3">The sequence shown here is derived from an EMBL/GenBank/DDBJ whole genome shotgun (WGS) entry which is preliminary data.</text>
</comment>
<dbReference type="PROSITE" id="PS51257">
    <property type="entry name" value="PROKAR_LIPOPROTEIN"/>
    <property type="match status" value="1"/>
</dbReference>
<dbReference type="SUPFAM" id="SSF49452">
    <property type="entry name" value="Starch-binding domain-like"/>
    <property type="match status" value="2"/>
</dbReference>
<dbReference type="Gene3D" id="2.60.40.1120">
    <property type="entry name" value="Carboxypeptidase-like, regulatory domain"/>
    <property type="match status" value="2"/>
</dbReference>
<gene>
    <name evidence="3" type="ORF">E7Z59_03850</name>
</gene>
<name>A0A4S3M559_9FLAO</name>
<accession>A0A4S3M559</accession>
<evidence type="ECO:0000313" key="3">
    <source>
        <dbReference type="EMBL" id="THD69471.1"/>
    </source>
</evidence>
<dbReference type="RefSeq" id="WP_136334960.1">
    <property type="nucleotide sequence ID" value="NZ_QXMP01000001.1"/>
</dbReference>
<dbReference type="InterPro" id="IPR013784">
    <property type="entry name" value="Carb-bd-like_fold"/>
</dbReference>
<evidence type="ECO:0000313" key="4">
    <source>
        <dbReference type="Proteomes" id="UP000305939"/>
    </source>
</evidence>
<keyword evidence="1" id="KW-0732">Signal</keyword>
<evidence type="ECO:0000256" key="1">
    <source>
        <dbReference type="SAM" id="SignalP"/>
    </source>
</evidence>
<evidence type="ECO:0000259" key="2">
    <source>
        <dbReference type="Pfam" id="PF14321"/>
    </source>
</evidence>
<reference evidence="3 4" key="1">
    <citation type="submission" date="2019-04" db="EMBL/GenBank/DDBJ databases">
        <title>Draft genome sequence of Robertkochia marina CC-AMO-30D.</title>
        <authorList>
            <person name="Hameed A."/>
            <person name="Lin S.-Y."/>
            <person name="Shahina M."/>
            <person name="Lai W.-A."/>
            <person name="Young C.-C."/>
        </authorList>
    </citation>
    <scope>NUCLEOTIDE SEQUENCE [LARGE SCALE GENOMIC DNA]</scope>
    <source>
        <strain evidence="3 4">CC-AMO-30D</strain>
    </source>
</reference>
<dbReference type="AlphaFoldDB" id="A0A4S3M559"/>
<dbReference type="EMBL" id="SSMC01000001">
    <property type="protein sequence ID" value="THD69471.1"/>
    <property type="molecule type" value="Genomic_DNA"/>
</dbReference>
<dbReference type="Proteomes" id="UP000305939">
    <property type="component" value="Unassembled WGS sequence"/>
</dbReference>